<evidence type="ECO:0000313" key="2">
    <source>
        <dbReference type="EMBL" id="JAH96132.1"/>
    </source>
</evidence>
<feature type="transmembrane region" description="Helical" evidence="1">
    <location>
        <begin position="78"/>
        <end position="97"/>
    </location>
</feature>
<dbReference type="AlphaFoldDB" id="A0A0E9X058"/>
<accession>A0A0E9X058</accession>
<reference evidence="2" key="2">
    <citation type="journal article" date="2015" name="Fish Shellfish Immunol.">
        <title>Early steps in the European eel (Anguilla anguilla)-Vibrio vulnificus interaction in the gills: Role of the RtxA13 toxin.</title>
        <authorList>
            <person name="Callol A."/>
            <person name="Pajuelo D."/>
            <person name="Ebbesson L."/>
            <person name="Teles M."/>
            <person name="MacKenzie S."/>
            <person name="Amaro C."/>
        </authorList>
    </citation>
    <scope>NUCLEOTIDE SEQUENCE</scope>
</reference>
<reference evidence="2" key="1">
    <citation type="submission" date="2014-11" db="EMBL/GenBank/DDBJ databases">
        <authorList>
            <person name="Amaro Gonzalez C."/>
        </authorList>
    </citation>
    <scope>NUCLEOTIDE SEQUENCE</scope>
</reference>
<name>A0A0E9X058_ANGAN</name>
<keyword evidence="1" id="KW-0812">Transmembrane</keyword>
<protein>
    <submittedName>
        <fullName evidence="2">Uncharacterized protein</fullName>
    </submittedName>
</protein>
<keyword evidence="1" id="KW-0472">Membrane</keyword>
<proteinExistence type="predicted"/>
<sequence length="99" mass="11206">MYLTCLVDDQTSCSYKGPPFPSCAVSGSNLYSRVAPTYCTFQASNHFFYQAHGESVGDVTVTLSIFCSLWLQPVVSFVYIRFYLCALIFWFMIWLAVPS</sequence>
<keyword evidence="1" id="KW-1133">Transmembrane helix</keyword>
<dbReference type="EMBL" id="GBXM01012445">
    <property type="protein sequence ID" value="JAH96132.1"/>
    <property type="molecule type" value="Transcribed_RNA"/>
</dbReference>
<organism evidence="2">
    <name type="scientific">Anguilla anguilla</name>
    <name type="common">European freshwater eel</name>
    <name type="synonym">Muraena anguilla</name>
    <dbReference type="NCBI Taxonomy" id="7936"/>
    <lineage>
        <taxon>Eukaryota</taxon>
        <taxon>Metazoa</taxon>
        <taxon>Chordata</taxon>
        <taxon>Craniata</taxon>
        <taxon>Vertebrata</taxon>
        <taxon>Euteleostomi</taxon>
        <taxon>Actinopterygii</taxon>
        <taxon>Neopterygii</taxon>
        <taxon>Teleostei</taxon>
        <taxon>Anguilliformes</taxon>
        <taxon>Anguillidae</taxon>
        <taxon>Anguilla</taxon>
    </lineage>
</organism>
<evidence type="ECO:0000256" key="1">
    <source>
        <dbReference type="SAM" id="Phobius"/>
    </source>
</evidence>